<gene>
    <name evidence="1" type="ORF">A2T98_22200</name>
</gene>
<dbReference type="EMBL" id="LWAJ01000290">
    <property type="protein sequence ID" value="KZL47640.1"/>
    <property type="molecule type" value="Genomic_DNA"/>
</dbReference>
<name>A0A166HZ32_NODSP</name>
<dbReference type="Proteomes" id="UP000076555">
    <property type="component" value="Unassembled WGS sequence"/>
</dbReference>
<organism evidence="1 2">
    <name type="scientific">Nodularia spumigena CENA596</name>
    <dbReference type="NCBI Taxonomy" id="1819295"/>
    <lineage>
        <taxon>Bacteria</taxon>
        <taxon>Bacillati</taxon>
        <taxon>Cyanobacteriota</taxon>
        <taxon>Cyanophyceae</taxon>
        <taxon>Nostocales</taxon>
        <taxon>Nodulariaceae</taxon>
        <taxon>Nodularia</taxon>
    </lineage>
</organism>
<proteinExistence type="predicted"/>
<accession>A0A166HZ32</accession>
<dbReference type="AlphaFoldDB" id="A0A166HZ32"/>
<evidence type="ECO:0000313" key="2">
    <source>
        <dbReference type="Proteomes" id="UP000076555"/>
    </source>
</evidence>
<reference evidence="1 2" key="1">
    <citation type="submission" date="2016-04" db="EMBL/GenBank/DDBJ databases">
        <title>Draft Genome Assembly of the Bloom-forming Cyanobacterium Nodularia spumigena Strain CENA596 in Shrimp Production Ponds.</title>
        <authorList>
            <person name="Popin R.V."/>
            <person name="Rigonato J."/>
            <person name="Abreu V.A."/>
            <person name="Andreote A.P."/>
            <person name="Silveira S.B."/>
            <person name="Odebrecht C."/>
            <person name="Fiore M.F."/>
        </authorList>
    </citation>
    <scope>NUCLEOTIDE SEQUENCE [LARGE SCALE GENOMIC DNA]</scope>
    <source>
        <strain evidence="1 2">CENA596</strain>
    </source>
</reference>
<sequence length="62" mass="7037">MLMNIVKEKPNHNKDSSHSCIVQITTDSQVQQTVEICKESLTTHFTKVVTALVKSPRLDQQK</sequence>
<protein>
    <submittedName>
        <fullName evidence="1">Uncharacterized protein</fullName>
    </submittedName>
</protein>
<comment type="caution">
    <text evidence="1">The sequence shown here is derived from an EMBL/GenBank/DDBJ whole genome shotgun (WGS) entry which is preliminary data.</text>
</comment>
<evidence type="ECO:0000313" key="1">
    <source>
        <dbReference type="EMBL" id="KZL47640.1"/>
    </source>
</evidence>